<proteinExistence type="predicted"/>
<dbReference type="OrthoDB" id="1121052at2"/>
<dbReference type="InterPro" id="IPR011051">
    <property type="entry name" value="RmlC_Cupin_sf"/>
</dbReference>
<dbReference type="InterPro" id="IPR013096">
    <property type="entry name" value="Cupin_2"/>
</dbReference>
<dbReference type="Gene3D" id="2.60.120.10">
    <property type="entry name" value="Jelly Rolls"/>
    <property type="match status" value="1"/>
</dbReference>
<gene>
    <name evidence="3" type="ORF">BK826_07100</name>
</gene>
<comment type="caution">
    <text evidence="3">The sequence shown here is derived from an EMBL/GenBank/DDBJ whole genome shotgun (WGS) entry which is preliminary data.</text>
</comment>
<feature type="region of interest" description="Disordered" evidence="1">
    <location>
        <begin position="87"/>
        <end position="117"/>
    </location>
</feature>
<accession>A0A1S2MYT8</accession>
<dbReference type="AlphaFoldDB" id="A0A1S2MYT8"/>
<evidence type="ECO:0000256" key="1">
    <source>
        <dbReference type="SAM" id="MobiDB-lite"/>
    </source>
</evidence>
<reference evidence="3 4" key="1">
    <citation type="submission" date="2016-10" db="EMBL/GenBank/DDBJ databases">
        <title>Draft genome sequence of strain LCT isolated from the Shenzhou X spacecraft of China.</title>
        <authorList>
            <person name="Huang B."/>
        </authorList>
    </citation>
    <scope>NUCLEOTIDE SEQUENCE [LARGE SCALE GENOMIC DNA]</scope>
    <source>
        <strain evidence="3 4">LCT-H5</strain>
    </source>
</reference>
<feature type="region of interest" description="Disordered" evidence="1">
    <location>
        <begin position="124"/>
        <end position="143"/>
    </location>
</feature>
<evidence type="ECO:0000259" key="2">
    <source>
        <dbReference type="Pfam" id="PF07883"/>
    </source>
</evidence>
<name>A0A1S2MYT8_9MICC</name>
<dbReference type="InterPro" id="IPR014710">
    <property type="entry name" value="RmlC-like_jellyroll"/>
</dbReference>
<dbReference type="Pfam" id="PF07883">
    <property type="entry name" value="Cupin_2"/>
    <property type="match status" value="1"/>
</dbReference>
<protein>
    <recommendedName>
        <fullName evidence="2">Cupin type-2 domain-containing protein</fullName>
    </recommendedName>
</protein>
<organism evidence="3 4">
    <name type="scientific">Rothia kristinae</name>
    <dbReference type="NCBI Taxonomy" id="37923"/>
    <lineage>
        <taxon>Bacteria</taxon>
        <taxon>Bacillati</taxon>
        <taxon>Actinomycetota</taxon>
        <taxon>Actinomycetes</taxon>
        <taxon>Micrococcales</taxon>
        <taxon>Micrococcaceae</taxon>
        <taxon>Rothia</taxon>
    </lineage>
</organism>
<feature type="compositionally biased region" description="Gly residues" evidence="1">
    <location>
        <begin position="107"/>
        <end position="116"/>
    </location>
</feature>
<feature type="compositionally biased region" description="Low complexity" evidence="1">
    <location>
        <begin position="97"/>
        <end position="106"/>
    </location>
</feature>
<dbReference type="SUPFAM" id="SSF51182">
    <property type="entry name" value="RmlC-like cupins"/>
    <property type="match status" value="1"/>
</dbReference>
<feature type="domain" description="Cupin type-2" evidence="2">
    <location>
        <begin position="38"/>
        <end position="95"/>
    </location>
</feature>
<evidence type="ECO:0000313" key="4">
    <source>
        <dbReference type="Proteomes" id="UP000179540"/>
    </source>
</evidence>
<dbReference type="Proteomes" id="UP000179540">
    <property type="component" value="Unassembled WGS sequence"/>
</dbReference>
<dbReference type="EMBL" id="MODZ01000008">
    <property type="protein sequence ID" value="OIJ35504.1"/>
    <property type="molecule type" value="Genomic_DNA"/>
</dbReference>
<dbReference type="CDD" id="cd02230">
    <property type="entry name" value="cupin_HP0902-like"/>
    <property type="match status" value="1"/>
</dbReference>
<dbReference type="RefSeq" id="WP_075515015.1">
    <property type="nucleotide sequence ID" value="NZ_MODZ01000008.1"/>
</dbReference>
<sequence length="143" mass="14059">MSAGTALDLLAAAPTPDPARARPAVARVLQGAGADLILFAFAPGQSLPDHRAAHPILVQCLRGALDFTWGGRTVRLEAGTAVHLPAGITHRVDRPAEGAPAGAPDEGPGGAAGGGPDAAAVLLLSMLTGAPDPKDPPAPPPAG</sequence>
<evidence type="ECO:0000313" key="3">
    <source>
        <dbReference type="EMBL" id="OIJ35504.1"/>
    </source>
</evidence>